<dbReference type="PROSITE" id="PS50048">
    <property type="entry name" value="ZN2_CY6_FUNGAL_2"/>
    <property type="match status" value="1"/>
</dbReference>
<evidence type="ECO:0000313" key="5">
    <source>
        <dbReference type="Proteomes" id="UP000007115"/>
    </source>
</evidence>
<feature type="compositionally biased region" description="Polar residues" evidence="2">
    <location>
        <begin position="311"/>
        <end position="320"/>
    </location>
</feature>
<comment type="caution">
    <text evidence="4">The sequence shown here is derived from an EMBL/GenBank/DDBJ whole genome shotgun (WGS) entry which is preliminary data.</text>
</comment>
<dbReference type="AlphaFoldDB" id="G9MUB3"/>
<dbReference type="OrthoDB" id="4222821at2759"/>
<dbReference type="eggNOG" id="ENOG502SX45">
    <property type="taxonomic scope" value="Eukaryota"/>
</dbReference>
<organism evidence="4 5">
    <name type="scientific">Hypocrea virens (strain Gv29-8 / FGSC 10586)</name>
    <name type="common">Gliocladium virens</name>
    <name type="synonym">Trichoderma virens</name>
    <dbReference type="NCBI Taxonomy" id="413071"/>
    <lineage>
        <taxon>Eukaryota</taxon>
        <taxon>Fungi</taxon>
        <taxon>Dikarya</taxon>
        <taxon>Ascomycota</taxon>
        <taxon>Pezizomycotina</taxon>
        <taxon>Sordariomycetes</taxon>
        <taxon>Hypocreomycetidae</taxon>
        <taxon>Hypocreales</taxon>
        <taxon>Hypocreaceae</taxon>
        <taxon>Trichoderma</taxon>
    </lineage>
</organism>
<dbReference type="InterPro" id="IPR036864">
    <property type="entry name" value="Zn2-C6_fun-type_DNA-bd_sf"/>
</dbReference>
<name>G9MUB3_HYPVG</name>
<keyword evidence="5" id="KW-1185">Reference proteome</keyword>
<dbReference type="Proteomes" id="UP000007115">
    <property type="component" value="Unassembled WGS sequence"/>
</dbReference>
<protein>
    <recommendedName>
        <fullName evidence="3">Zn(2)-C6 fungal-type domain-containing protein</fullName>
    </recommendedName>
</protein>
<evidence type="ECO:0000256" key="1">
    <source>
        <dbReference type="ARBA" id="ARBA00023242"/>
    </source>
</evidence>
<dbReference type="VEuPathDB" id="FungiDB:TRIVIDRAFT_70991"/>
<feature type="domain" description="Zn(2)-C6 fungal-type" evidence="3">
    <location>
        <begin position="13"/>
        <end position="47"/>
    </location>
</feature>
<dbReference type="PANTHER" id="PTHR31668">
    <property type="entry name" value="GLUCOSE TRANSPORT TRANSCRIPTION REGULATOR RGT1-RELATED-RELATED"/>
    <property type="match status" value="1"/>
</dbReference>
<keyword evidence="1" id="KW-0539">Nucleus</keyword>
<dbReference type="RefSeq" id="XP_013956156.1">
    <property type="nucleotide sequence ID" value="XM_014100681.1"/>
</dbReference>
<accession>G9MUB3</accession>
<feature type="region of interest" description="Disordered" evidence="2">
    <location>
        <begin position="296"/>
        <end position="320"/>
    </location>
</feature>
<feature type="compositionally biased region" description="Basic residues" evidence="2">
    <location>
        <begin position="53"/>
        <end position="62"/>
    </location>
</feature>
<dbReference type="PROSITE" id="PS00463">
    <property type="entry name" value="ZN2_CY6_FUNGAL_1"/>
    <property type="match status" value="1"/>
</dbReference>
<proteinExistence type="predicted"/>
<dbReference type="GO" id="GO:0000981">
    <property type="term" value="F:DNA-binding transcription factor activity, RNA polymerase II-specific"/>
    <property type="evidence" value="ECO:0007669"/>
    <property type="project" value="InterPro"/>
</dbReference>
<dbReference type="InterPro" id="IPR001138">
    <property type="entry name" value="Zn2Cys6_DnaBD"/>
</dbReference>
<dbReference type="SMART" id="SM00066">
    <property type="entry name" value="GAL4"/>
    <property type="match status" value="1"/>
</dbReference>
<evidence type="ECO:0000259" key="3">
    <source>
        <dbReference type="PROSITE" id="PS50048"/>
    </source>
</evidence>
<dbReference type="HOGENOM" id="CLU_546359_0_0_1"/>
<dbReference type="Pfam" id="PF00172">
    <property type="entry name" value="Zn_clus"/>
    <property type="match status" value="1"/>
</dbReference>
<gene>
    <name evidence="4" type="ORF">TRIVIDRAFT_70991</name>
</gene>
<dbReference type="GO" id="GO:0008270">
    <property type="term" value="F:zinc ion binding"/>
    <property type="evidence" value="ECO:0007669"/>
    <property type="project" value="InterPro"/>
</dbReference>
<sequence>MLPFGSPRLLRLSCDRCHKRKQRCTRTSANDENPCRRCKEAGEKCVFSPRLRLGRPSKRKKQENKQEEANYRAPESSFLAISNQGLSRTITAITTTRTTTQDENSSMLESSSAFSVDGLREMAKFPPAEQHDSACTANPMNHKVVATAFEVWPLSLDHYTDPTMSDTTPGLFCGSSTNYNDEMWSDLLDDKAHLKPSSSSHMESLDSSLMAIPGAPTSNSAIRSIDCCPSEIAEAIMDPVPLLSQIQLKLHGIQTQRPPQAAELQAIINQTVQIAQKFIEVLNQILPPCTADSSLASIQQRQHTPHTTTPVSDASISSNDEPSFHLEWTSKQSRRQQQYIPAGTVDAVEIRLAFICYIQILRSYKNLVHMLINSVTMAEAQQFDASDFVPVQIGTLHTVVSPRLQIALLVQLISHHTEEIWHKTRQLAVRINEARPNMYPSHPGAFISNIIGKDIHSEEEDLRDGLDLISERLKMHSQFRDH</sequence>
<dbReference type="InParanoid" id="G9MUB3"/>
<dbReference type="STRING" id="413071.G9MUB3"/>
<dbReference type="SUPFAM" id="SSF57701">
    <property type="entry name" value="Zn2/Cys6 DNA-binding domain"/>
    <property type="match status" value="1"/>
</dbReference>
<dbReference type="OMA" id="HDSACTA"/>
<dbReference type="GeneID" id="25797413"/>
<evidence type="ECO:0000313" key="4">
    <source>
        <dbReference type="EMBL" id="EHK21963.1"/>
    </source>
</evidence>
<dbReference type="EMBL" id="ABDF02000051">
    <property type="protein sequence ID" value="EHK21963.1"/>
    <property type="molecule type" value="Genomic_DNA"/>
</dbReference>
<evidence type="ECO:0000256" key="2">
    <source>
        <dbReference type="SAM" id="MobiDB-lite"/>
    </source>
</evidence>
<feature type="region of interest" description="Disordered" evidence="2">
    <location>
        <begin position="53"/>
        <end position="73"/>
    </location>
</feature>
<dbReference type="CDD" id="cd00067">
    <property type="entry name" value="GAL4"/>
    <property type="match status" value="1"/>
</dbReference>
<dbReference type="Gene3D" id="4.10.240.10">
    <property type="entry name" value="Zn(2)-C6 fungal-type DNA-binding domain"/>
    <property type="match status" value="1"/>
</dbReference>
<reference evidence="4 5" key="1">
    <citation type="journal article" date="2011" name="Genome Biol.">
        <title>Comparative genome sequence analysis underscores mycoparasitism as the ancestral life style of Trichoderma.</title>
        <authorList>
            <person name="Kubicek C.P."/>
            <person name="Herrera-Estrella A."/>
            <person name="Seidl-Seiboth V."/>
            <person name="Martinez D.A."/>
            <person name="Druzhinina I.S."/>
            <person name="Thon M."/>
            <person name="Zeilinger S."/>
            <person name="Casas-Flores S."/>
            <person name="Horwitz B.A."/>
            <person name="Mukherjee P.K."/>
            <person name="Mukherjee M."/>
            <person name="Kredics L."/>
            <person name="Alcaraz L.D."/>
            <person name="Aerts A."/>
            <person name="Antal Z."/>
            <person name="Atanasova L."/>
            <person name="Cervantes-Badillo M.G."/>
            <person name="Challacombe J."/>
            <person name="Chertkov O."/>
            <person name="McCluskey K."/>
            <person name="Coulpier F."/>
            <person name="Deshpande N."/>
            <person name="von Doehren H."/>
            <person name="Ebbole D.J."/>
            <person name="Esquivel-Naranjo E.U."/>
            <person name="Fekete E."/>
            <person name="Flipphi M."/>
            <person name="Glaser F."/>
            <person name="Gomez-Rodriguez E.Y."/>
            <person name="Gruber S."/>
            <person name="Han C."/>
            <person name="Henrissat B."/>
            <person name="Hermosa R."/>
            <person name="Hernandez-Onate M."/>
            <person name="Karaffa L."/>
            <person name="Kosti I."/>
            <person name="Le Crom S."/>
            <person name="Lindquist E."/>
            <person name="Lucas S."/>
            <person name="Luebeck M."/>
            <person name="Luebeck P.S."/>
            <person name="Margeot A."/>
            <person name="Metz B."/>
            <person name="Misra M."/>
            <person name="Nevalainen H."/>
            <person name="Omann M."/>
            <person name="Packer N."/>
            <person name="Perrone G."/>
            <person name="Uresti-Rivera E.E."/>
            <person name="Salamov A."/>
            <person name="Schmoll M."/>
            <person name="Seiboth B."/>
            <person name="Shapiro H."/>
            <person name="Sukno S."/>
            <person name="Tamayo-Ramos J.A."/>
            <person name="Tisch D."/>
            <person name="Wiest A."/>
            <person name="Wilkinson H.H."/>
            <person name="Zhang M."/>
            <person name="Coutinho P.M."/>
            <person name="Kenerley C.M."/>
            <person name="Monte E."/>
            <person name="Baker S.E."/>
            <person name="Grigoriev I.V."/>
        </authorList>
    </citation>
    <scope>NUCLEOTIDE SEQUENCE [LARGE SCALE GENOMIC DNA]</scope>
    <source>
        <strain evidence="5">Gv29-8 / FGSC 10586</strain>
    </source>
</reference>
<dbReference type="InterPro" id="IPR050797">
    <property type="entry name" value="Carb_Metab_Trans_Reg"/>
</dbReference>